<dbReference type="SUPFAM" id="SSF50156">
    <property type="entry name" value="PDZ domain-like"/>
    <property type="match status" value="1"/>
</dbReference>
<proteinExistence type="predicted"/>
<evidence type="ECO:0000259" key="3">
    <source>
        <dbReference type="PROSITE" id="PS50106"/>
    </source>
</evidence>
<feature type="region of interest" description="Disordered" evidence="2">
    <location>
        <begin position="241"/>
        <end position="265"/>
    </location>
</feature>
<name>A0A553PLE3_TIGCA</name>
<dbReference type="Gene3D" id="2.30.42.10">
    <property type="match status" value="1"/>
</dbReference>
<dbReference type="Pfam" id="PF00595">
    <property type="entry name" value="PDZ"/>
    <property type="match status" value="1"/>
</dbReference>
<dbReference type="PANTHER" id="PTHR16528:SF2">
    <property type="entry name" value="GOLGI-ASSOCIATED PDZ AND COILED-COIL MOTIF-CONTAINING PROTEIN"/>
    <property type="match status" value="1"/>
</dbReference>
<feature type="compositionally biased region" description="Basic and acidic residues" evidence="2">
    <location>
        <begin position="241"/>
        <end position="264"/>
    </location>
</feature>
<dbReference type="PANTHER" id="PTHR16528">
    <property type="entry name" value="GOLGI-ASSOCIATED PDZ AND COILED-COIL MOTIF-CONTAINING"/>
    <property type="match status" value="1"/>
</dbReference>
<evidence type="ECO:0000256" key="1">
    <source>
        <dbReference type="SAM" id="Coils"/>
    </source>
</evidence>
<dbReference type="GO" id="GO:0030140">
    <property type="term" value="C:trans-Golgi network transport vesicle"/>
    <property type="evidence" value="ECO:0007669"/>
    <property type="project" value="TreeGrafter"/>
</dbReference>
<dbReference type="EMBL" id="VCGU01000003">
    <property type="protein sequence ID" value="TRY78479.1"/>
    <property type="molecule type" value="Genomic_DNA"/>
</dbReference>
<dbReference type="STRING" id="6832.A0A553PLE3"/>
<evidence type="ECO:0000313" key="5">
    <source>
        <dbReference type="Proteomes" id="UP000318571"/>
    </source>
</evidence>
<feature type="compositionally biased region" description="Polar residues" evidence="2">
    <location>
        <begin position="402"/>
        <end position="412"/>
    </location>
</feature>
<feature type="domain" description="PDZ" evidence="3">
    <location>
        <begin position="268"/>
        <end position="351"/>
    </location>
</feature>
<dbReference type="AlphaFoldDB" id="A0A553PLE3"/>
<accession>A0A553PLE3</accession>
<reference evidence="4 5" key="1">
    <citation type="journal article" date="2018" name="Nat. Ecol. Evol.">
        <title>Genomic signatures of mitonuclear coevolution across populations of Tigriopus californicus.</title>
        <authorList>
            <person name="Barreto F.S."/>
            <person name="Watson E.T."/>
            <person name="Lima T.G."/>
            <person name="Willett C.S."/>
            <person name="Edmands S."/>
            <person name="Li W."/>
            <person name="Burton R.S."/>
        </authorList>
    </citation>
    <scope>NUCLEOTIDE SEQUENCE [LARGE SCALE GENOMIC DNA]</scope>
    <source>
        <strain evidence="4 5">San Diego</strain>
    </source>
</reference>
<evidence type="ECO:0000313" key="4">
    <source>
        <dbReference type="EMBL" id="TRY78479.1"/>
    </source>
</evidence>
<dbReference type="PROSITE" id="PS50106">
    <property type="entry name" value="PDZ"/>
    <property type="match status" value="1"/>
</dbReference>
<dbReference type="GO" id="GO:0005794">
    <property type="term" value="C:Golgi apparatus"/>
    <property type="evidence" value="ECO:0007669"/>
    <property type="project" value="InterPro"/>
</dbReference>
<dbReference type="GO" id="GO:0044325">
    <property type="term" value="F:transmembrane transporter binding"/>
    <property type="evidence" value="ECO:0007669"/>
    <property type="project" value="TreeGrafter"/>
</dbReference>
<dbReference type="GO" id="GO:2000009">
    <property type="term" value="P:negative regulation of protein localization to cell surface"/>
    <property type="evidence" value="ECO:0007669"/>
    <property type="project" value="TreeGrafter"/>
</dbReference>
<dbReference type="SMART" id="SM00228">
    <property type="entry name" value="PDZ"/>
    <property type="match status" value="1"/>
</dbReference>
<sequence length="434" mass="49385">MAGFKWMDLLEKEFDKSFVSMDELFKSVTEEYEIYDLYEANRKVLANMGSCFVQVLHKAQTIIQQNAKHEAELIHLREELAESKATLAKVESEKKYLVCKLQSSLMENQKLKAPNMSKDRDASGEEKMCADIQLKLANEMAIIQRVDWNAKKMEERAKNLEEENIRLRKSQVELESELVGARLDSRYLDKELAGRIQQIQILLANGTSQEHKQKVWNQIETEMHLQRSKTISNMCYAKQRIKDSSRAHDPHENDRKESFTDPKSRIKQVHIHKNDSEELGMAILGGKEHGLPIMISEVFSHTAVGRCQKISAGDVILAVNGDSFQELGHHEAVKYLSALRGAIKLDLEHRVDDNIEDVCDMTSRYYEIFGDVQDSNVDYPAVPRMSLSRPGQAKDTRPRSASIDSRASTNSVRELPQVHSSPKKSALNGKVSSI</sequence>
<gene>
    <name evidence="4" type="ORF">TCAL_11689</name>
</gene>
<dbReference type="InterPro" id="IPR001478">
    <property type="entry name" value="PDZ"/>
</dbReference>
<keyword evidence="5" id="KW-1185">Reference proteome</keyword>
<evidence type="ECO:0000256" key="2">
    <source>
        <dbReference type="SAM" id="MobiDB-lite"/>
    </source>
</evidence>
<organism evidence="4 5">
    <name type="scientific">Tigriopus californicus</name>
    <name type="common">Marine copepod</name>
    <dbReference type="NCBI Taxonomy" id="6832"/>
    <lineage>
        <taxon>Eukaryota</taxon>
        <taxon>Metazoa</taxon>
        <taxon>Ecdysozoa</taxon>
        <taxon>Arthropoda</taxon>
        <taxon>Crustacea</taxon>
        <taxon>Multicrustacea</taxon>
        <taxon>Hexanauplia</taxon>
        <taxon>Copepoda</taxon>
        <taxon>Harpacticoida</taxon>
        <taxon>Harpacticidae</taxon>
        <taxon>Tigriopus</taxon>
    </lineage>
</organism>
<keyword evidence="1" id="KW-0175">Coiled coil</keyword>
<feature type="region of interest" description="Disordered" evidence="2">
    <location>
        <begin position="384"/>
        <end position="434"/>
    </location>
</feature>
<protein>
    <recommendedName>
        <fullName evidence="3">PDZ domain-containing protein</fullName>
    </recommendedName>
</protein>
<dbReference type="InterPro" id="IPR038879">
    <property type="entry name" value="GOPC"/>
</dbReference>
<comment type="caution">
    <text evidence="4">The sequence shown here is derived from an EMBL/GenBank/DDBJ whole genome shotgun (WGS) entry which is preliminary data.</text>
</comment>
<feature type="coiled-coil region" evidence="1">
    <location>
        <begin position="143"/>
        <end position="177"/>
    </location>
</feature>
<dbReference type="InterPro" id="IPR036034">
    <property type="entry name" value="PDZ_sf"/>
</dbReference>
<dbReference type="OMA" id="CEWVRER"/>
<dbReference type="Proteomes" id="UP000318571">
    <property type="component" value="Chromosome 11"/>
</dbReference>
<feature type="coiled-coil region" evidence="1">
    <location>
        <begin position="59"/>
        <end position="93"/>
    </location>
</feature>
<dbReference type="GO" id="GO:0016020">
    <property type="term" value="C:membrane"/>
    <property type="evidence" value="ECO:0007669"/>
    <property type="project" value="TreeGrafter"/>
</dbReference>